<feature type="active site" evidence="7">
    <location>
        <position position="20"/>
    </location>
</feature>
<dbReference type="Pfam" id="PF00072">
    <property type="entry name" value="Response_reg"/>
    <property type="match status" value="1"/>
</dbReference>
<dbReference type="InterPro" id="IPR011006">
    <property type="entry name" value="CheY-like_superfamily"/>
</dbReference>
<keyword evidence="9" id="KW-0175">Coiled coil</keyword>
<evidence type="ECO:0000256" key="6">
    <source>
        <dbReference type="ARBA" id="ARBA00022691"/>
    </source>
</evidence>
<dbReference type="Gene3D" id="1.10.155.10">
    <property type="entry name" value="Chemotaxis receptor methyltransferase CheR, N-terminal domain"/>
    <property type="match status" value="1"/>
</dbReference>
<dbReference type="Gene3D" id="3.40.50.180">
    <property type="entry name" value="Methylesterase CheB, C-terminal domain"/>
    <property type="match status" value="1"/>
</dbReference>
<dbReference type="CDD" id="cd00156">
    <property type="entry name" value="REC"/>
    <property type="match status" value="1"/>
</dbReference>
<dbReference type="InterPro" id="IPR022642">
    <property type="entry name" value="CheR_C"/>
</dbReference>
<dbReference type="Pfam" id="PF13596">
    <property type="entry name" value="PAS_10"/>
    <property type="match status" value="1"/>
</dbReference>
<dbReference type="SUPFAM" id="SSF52738">
    <property type="entry name" value="Methylesterase CheB, C-terminal domain"/>
    <property type="match status" value="1"/>
</dbReference>
<dbReference type="InterPro" id="IPR050903">
    <property type="entry name" value="Bact_Chemotaxis_MeTrfase"/>
</dbReference>
<evidence type="ECO:0000256" key="5">
    <source>
        <dbReference type="ARBA" id="ARBA00022679"/>
    </source>
</evidence>
<feature type="domain" description="Response regulatory" evidence="10">
    <location>
        <begin position="884"/>
        <end position="1001"/>
    </location>
</feature>
<dbReference type="OrthoDB" id="9816309at2"/>
<evidence type="ECO:0000259" key="11">
    <source>
        <dbReference type="PROSITE" id="PS50122"/>
    </source>
</evidence>
<dbReference type="PANTHER" id="PTHR24422">
    <property type="entry name" value="CHEMOTAXIS PROTEIN METHYLTRANSFERASE"/>
    <property type="match status" value="1"/>
</dbReference>
<dbReference type="SUPFAM" id="SSF53335">
    <property type="entry name" value="S-adenosyl-L-methionine-dependent methyltransferases"/>
    <property type="match status" value="1"/>
</dbReference>
<dbReference type="InterPro" id="IPR035909">
    <property type="entry name" value="CheB_C"/>
</dbReference>
<dbReference type="GO" id="GO:0032259">
    <property type="term" value="P:methylation"/>
    <property type="evidence" value="ECO:0007669"/>
    <property type="project" value="UniProtKB-KW"/>
</dbReference>
<dbReference type="PROSITE" id="PS50123">
    <property type="entry name" value="CHER"/>
    <property type="match status" value="1"/>
</dbReference>
<keyword evidence="14" id="KW-1185">Reference proteome</keyword>
<dbReference type="GO" id="GO:0006935">
    <property type="term" value="P:chemotaxis"/>
    <property type="evidence" value="ECO:0007669"/>
    <property type="project" value="UniProtKB-UniRule"/>
</dbReference>
<dbReference type="InterPro" id="IPR036804">
    <property type="entry name" value="CheR_N_sf"/>
</dbReference>
<dbReference type="PROSITE" id="PS50110">
    <property type="entry name" value="RESPONSE_REGULATORY"/>
    <property type="match status" value="1"/>
</dbReference>
<keyword evidence="8" id="KW-0597">Phosphoprotein</keyword>
<dbReference type="GO" id="GO:0000156">
    <property type="term" value="F:phosphorelay response regulator activity"/>
    <property type="evidence" value="ECO:0007669"/>
    <property type="project" value="InterPro"/>
</dbReference>
<keyword evidence="7" id="KW-0378">Hydrolase</keyword>
<dbReference type="SUPFAM" id="SSF57997">
    <property type="entry name" value="Tropomyosin"/>
    <property type="match status" value="1"/>
</dbReference>
<dbReference type="Gene3D" id="3.40.50.2300">
    <property type="match status" value="1"/>
</dbReference>
<dbReference type="PRINTS" id="PR00996">
    <property type="entry name" value="CHERMTFRASE"/>
</dbReference>
<feature type="active site" evidence="7">
    <location>
        <position position="139"/>
    </location>
</feature>
<proteinExistence type="predicted"/>
<dbReference type="Pfam" id="PF01339">
    <property type="entry name" value="CheB_methylest"/>
    <property type="match status" value="1"/>
</dbReference>
<reference evidence="13 14" key="1">
    <citation type="submission" date="2019-06" db="EMBL/GenBank/DDBJ databases">
        <title>Whole genome sequence for Cellvibrionaceae sp. R142.</title>
        <authorList>
            <person name="Wang G."/>
        </authorList>
    </citation>
    <scope>NUCLEOTIDE SEQUENCE [LARGE SCALE GENOMIC DNA]</scope>
    <source>
        <strain evidence="13 14">R142</strain>
    </source>
</reference>
<dbReference type="InterPro" id="IPR029063">
    <property type="entry name" value="SAM-dependent_MTases_sf"/>
</dbReference>
<dbReference type="Gene3D" id="3.40.50.150">
    <property type="entry name" value="Vaccinia Virus protein VP39"/>
    <property type="match status" value="1"/>
</dbReference>
<feature type="coiled-coil region" evidence="9">
    <location>
        <begin position="655"/>
        <end position="728"/>
    </location>
</feature>
<protein>
    <recommendedName>
        <fullName evidence="2">protein-glutamate O-methyltransferase</fullName>
        <ecNumber evidence="2">2.1.1.80</ecNumber>
    </recommendedName>
</protein>
<evidence type="ECO:0000256" key="9">
    <source>
        <dbReference type="SAM" id="Coils"/>
    </source>
</evidence>
<dbReference type="Proteomes" id="UP000319732">
    <property type="component" value="Unassembled WGS sequence"/>
</dbReference>
<dbReference type="Pfam" id="PF03705">
    <property type="entry name" value="CheR_N"/>
    <property type="match status" value="1"/>
</dbReference>
<feature type="active site" evidence="7">
    <location>
        <position position="47"/>
    </location>
</feature>
<evidence type="ECO:0000256" key="3">
    <source>
        <dbReference type="ARBA" id="ARBA00022500"/>
    </source>
</evidence>
<name>A0A545T852_9GAMM</name>
<evidence type="ECO:0000256" key="2">
    <source>
        <dbReference type="ARBA" id="ARBA00012534"/>
    </source>
</evidence>
<sequence>MTTTKQQTGHPSHYVGVGASAGGLEALQEFFGGLPNDTGAAFVIVQHLSPDFKSMMPELLSKHTSMPICQVTDAIEVHSNCVYLMPPRKNMLMAEGKLLLSEQMPDSHLHMPIDTFLRSLAEDQQHRAIGIVLSGTGSDGTKGIKALKESGGLVIVQDPASAKFDGMPISAHNAGLTDMLLLPAEMGANLVSFISHPFISGTDSPLKYSIDDNDQTLVEIFRLLEKQSSINFSQYKASTVARRIERRLGINQLTSLDAYLRLLMESPRELQILSKELLIGVTRFFRDDEPFATIADSVIPELTAKAGDGGEIRFWIAGCSTGEEAYSLAILLDEAIGYRKLDCRVKIFATDVDEQSIAEASSGVYSADVVHDVSAQRLEKYFEIRDQRYVVSKRLRQMVIFATHNMIEDPPFSNIDMVSCRNALIYFQHSAQKRVLSSLYFALRTEGILFLGSSESLGDLQSHFETIDERARIYRKISNVRVPIGHSPPLRTNLQAGRVGGAMAPVPAAMKPGRLLAAGQLSGVVERLIREYSPDCIVLNDLFDAIHVYGDVSQYTKGITAGRISNNIKDMVVDELSVAVSTGLHRCERSEEDVLYKGVALSFSDTEKVYIDLSILYVRESDLPNAPHYYVVQFIKYTDEIKPVKVASGIAFDATEQSQQRIRDLEQELMKKQEHLQVTIEELETTNEELQSANEELMSANEELQSTNEELQSVNEELYTVNSEYQEKIIQLTAANDDLDSVISAADIGIIFLDEHLTIRRYTPGAAVYINLRRGDIGRPFHHISHDLLYDDFLTDIAMVSSGGSKSIEKDIMSRNDHALLVRIVSYQADAAEVRADVLITITNISRLRFVENALHRAQEQLRSSLLNRTDRQSRRGLKHSSLKVLLLDDDSFDRKFIEKLLTTVENRSFDVIPCSEIDEAVDIAGRTPVDICLVDYRLSAGTAKDFTQKLHSQNIELPIVILSAYSEKGLDTEFLTTDVFDFLNKEELSSQLLVRSIDYAIDRKGLQNVLEDSDV</sequence>
<dbReference type="SMART" id="SM00448">
    <property type="entry name" value="REC"/>
    <property type="match status" value="1"/>
</dbReference>
<dbReference type="AlphaFoldDB" id="A0A545T852"/>
<evidence type="ECO:0000313" key="14">
    <source>
        <dbReference type="Proteomes" id="UP000319732"/>
    </source>
</evidence>
<dbReference type="InterPro" id="IPR000673">
    <property type="entry name" value="Sig_transdc_resp-reg_Me-estase"/>
</dbReference>
<dbReference type="GO" id="GO:0005737">
    <property type="term" value="C:cytoplasm"/>
    <property type="evidence" value="ECO:0007669"/>
    <property type="project" value="InterPro"/>
</dbReference>
<dbReference type="SUPFAM" id="SSF52172">
    <property type="entry name" value="CheY-like"/>
    <property type="match status" value="1"/>
</dbReference>
<dbReference type="GO" id="GO:0008983">
    <property type="term" value="F:protein-glutamate O-methyltransferase activity"/>
    <property type="evidence" value="ECO:0007669"/>
    <property type="project" value="UniProtKB-EC"/>
</dbReference>
<feature type="domain" description="CheR-type methyltransferase" evidence="12">
    <location>
        <begin position="205"/>
        <end position="477"/>
    </location>
</feature>
<dbReference type="InterPro" id="IPR000780">
    <property type="entry name" value="CheR_MeTrfase"/>
</dbReference>
<dbReference type="RefSeq" id="WP_142905518.1">
    <property type="nucleotide sequence ID" value="NZ_ML660097.1"/>
</dbReference>
<dbReference type="GO" id="GO:0008984">
    <property type="term" value="F:protein-glutamate methylesterase activity"/>
    <property type="evidence" value="ECO:0007669"/>
    <property type="project" value="InterPro"/>
</dbReference>
<dbReference type="Pfam" id="PF01739">
    <property type="entry name" value="CheR"/>
    <property type="match status" value="1"/>
</dbReference>
<evidence type="ECO:0000259" key="10">
    <source>
        <dbReference type="PROSITE" id="PS50110"/>
    </source>
</evidence>
<dbReference type="InterPro" id="IPR001789">
    <property type="entry name" value="Sig_transdc_resp-reg_receiver"/>
</dbReference>
<dbReference type="InterPro" id="IPR022641">
    <property type="entry name" value="CheR_N"/>
</dbReference>
<comment type="catalytic activity">
    <reaction evidence="1">
        <text>L-glutamyl-[protein] + S-adenosyl-L-methionine = [protein]-L-glutamate 5-O-methyl ester + S-adenosyl-L-homocysteine</text>
        <dbReference type="Rhea" id="RHEA:24452"/>
        <dbReference type="Rhea" id="RHEA-COMP:10208"/>
        <dbReference type="Rhea" id="RHEA-COMP:10311"/>
        <dbReference type="ChEBI" id="CHEBI:29973"/>
        <dbReference type="ChEBI" id="CHEBI:57856"/>
        <dbReference type="ChEBI" id="CHEBI:59789"/>
        <dbReference type="ChEBI" id="CHEBI:82795"/>
        <dbReference type="EC" id="2.1.1.80"/>
    </reaction>
</comment>
<dbReference type="EC" id="2.1.1.80" evidence="2"/>
<dbReference type="SMART" id="SM00138">
    <property type="entry name" value="MeTrc"/>
    <property type="match status" value="1"/>
</dbReference>
<feature type="domain" description="CheB-type methylesterase" evidence="11">
    <location>
        <begin position="8"/>
        <end position="197"/>
    </location>
</feature>
<dbReference type="SUPFAM" id="SSF47757">
    <property type="entry name" value="Chemotaxis receptor methyltransferase CheR, N-terminal domain"/>
    <property type="match status" value="1"/>
</dbReference>
<dbReference type="PROSITE" id="PS50122">
    <property type="entry name" value="CHEB"/>
    <property type="match status" value="1"/>
</dbReference>
<evidence type="ECO:0000256" key="1">
    <source>
        <dbReference type="ARBA" id="ARBA00001541"/>
    </source>
</evidence>
<dbReference type="CDD" id="cd16434">
    <property type="entry name" value="CheB-CheR_fusion"/>
    <property type="match status" value="1"/>
</dbReference>
<comment type="caution">
    <text evidence="13">The sequence shown here is derived from an EMBL/GenBank/DDBJ whole genome shotgun (WGS) entry which is preliminary data.</text>
</comment>
<organism evidence="13 14">
    <name type="scientific">Exilibacterium tricleocarpae</name>
    <dbReference type="NCBI Taxonomy" id="2591008"/>
    <lineage>
        <taxon>Bacteria</taxon>
        <taxon>Pseudomonadati</taxon>
        <taxon>Pseudomonadota</taxon>
        <taxon>Gammaproteobacteria</taxon>
        <taxon>Cellvibrionales</taxon>
        <taxon>Cellvibrionaceae</taxon>
        <taxon>Exilibacterium</taxon>
    </lineage>
</organism>
<keyword evidence="3 7" id="KW-0145">Chemotaxis</keyword>
<keyword evidence="6" id="KW-0949">S-adenosyl-L-methionine</keyword>
<evidence type="ECO:0000256" key="8">
    <source>
        <dbReference type="PROSITE-ProRule" id="PRU00169"/>
    </source>
</evidence>
<evidence type="ECO:0000259" key="12">
    <source>
        <dbReference type="PROSITE" id="PS50123"/>
    </source>
</evidence>
<feature type="modified residue" description="4-aspartylphosphate" evidence="8">
    <location>
        <position position="936"/>
    </location>
</feature>
<gene>
    <name evidence="13" type="ORF">FKG94_16935</name>
</gene>
<dbReference type="EMBL" id="VHSG01000018">
    <property type="protein sequence ID" value="TQV73390.1"/>
    <property type="molecule type" value="Genomic_DNA"/>
</dbReference>
<accession>A0A545T852</accession>
<keyword evidence="5" id="KW-0808">Transferase</keyword>
<evidence type="ECO:0000256" key="7">
    <source>
        <dbReference type="PROSITE-ProRule" id="PRU00050"/>
    </source>
</evidence>
<evidence type="ECO:0000256" key="4">
    <source>
        <dbReference type="ARBA" id="ARBA00022603"/>
    </source>
</evidence>
<evidence type="ECO:0000313" key="13">
    <source>
        <dbReference type="EMBL" id="TQV73390.1"/>
    </source>
</evidence>
<keyword evidence="4" id="KW-0489">Methyltransferase</keyword>